<accession>A0AAD2CU83</accession>
<gene>
    <name evidence="2" type="ORF">CYCCA115_LOCUS10151</name>
</gene>
<dbReference type="EMBL" id="CAKOGP040001557">
    <property type="protein sequence ID" value="CAJ1946009.1"/>
    <property type="molecule type" value="Genomic_DNA"/>
</dbReference>
<comment type="caution">
    <text evidence="2">The sequence shown here is derived from an EMBL/GenBank/DDBJ whole genome shotgun (WGS) entry which is preliminary data.</text>
</comment>
<dbReference type="Proteomes" id="UP001295423">
    <property type="component" value="Unassembled WGS sequence"/>
</dbReference>
<proteinExistence type="predicted"/>
<reference evidence="2" key="1">
    <citation type="submission" date="2023-08" db="EMBL/GenBank/DDBJ databases">
        <authorList>
            <person name="Audoor S."/>
            <person name="Bilcke G."/>
        </authorList>
    </citation>
    <scope>NUCLEOTIDE SEQUENCE</scope>
</reference>
<sequence length="158" mass="18333">MIGSVQEKLYPCLSDEPVFSLQTACNEILKNVFTTERGFDTEEDDSRDDEYDFSDADSIATNSTRKTRNSVPPTTTTMETTIRKLQDTMNSTSSRNLIFTAENAAELQYRCNQRAQKIQRAFERRRNKSREDHARHLHERYGNRRVVTTGYMDSLNPH</sequence>
<protein>
    <submittedName>
        <fullName evidence="2">Uncharacterized protein</fullName>
    </submittedName>
</protein>
<feature type="compositionally biased region" description="Polar residues" evidence="1">
    <location>
        <begin position="59"/>
        <end position="73"/>
    </location>
</feature>
<evidence type="ECO:0000313" key="3">
    <source>
        <dbReference type="Proteomes" id="UP001295423"/>
    </source>
</evidence>
<evidence type="ECO:0000256" key="1">
    <source>
        <dbReference type="SAM" id="MobiDB-lite"/>
    </source>
</evidence>
<feature type="compositionally biased region" description="Acidic residues" evidence="1">
    <location>
        <begin position="41"/>
        <end position="55"/>
    </location>
</feature>
<feature type="region of interest" description="Disordered" evidence="1">
    <location>
        <begin position="40"/>
        <end position="76"/>
    </location>
</feature>
<dbReference type="AlphaFoldDB" id="A0AAD2CU83"/>
<evidence type="ECO:0000313" key="2">
    <source>
        <dbReference type="EMBL" id="CAJ1946009.1"/>
    </source>
</evidence>
<name>A0AAD2CU83_9STRA</name>
<organism evidence="2 3">
    <name type="scientific">Cylindrotheca closterium</name>
    <dbReference type="NCBI Taxonomy" id="2856"/>
    <lineage>
        <taxon>Eukaryota</taxon>
        <taxon>Sar</taxon>
        <taxon>Stramenopiles</taxon>
        <taxon>Ochrophyta</taxon>
        <taxon>Bacillariophyta</taxon>
        <taxon>Bacillariophyceae</taxon>
        <taxon>Bacillariophycidae</taxon>
        <taxon>Bacillariales</taxon>
        <taxon>Bacillariaceae</taxon>
        <taxon>Cylindrotheca</taxon>
    </lineage>
</organism>
<keyword evidence="3" id="KW-1185">Reference proteome</keyword>